<accession>A0A239IVW7</accession>
<dbReference type="Proteomes" id="UP000198432">
    <property type="component" value="Unassembled WGS sequence"/>
</dbReference>
<name>A0A239IVW7_9BACT</name>
<dbReference type="OrthoDB" id="9840413at2"/>
<gene>
    <name evidence="1" type="ORF">SAMN06296052_11939</name>
</gene>
<sequence>MELVNSPLNWDVFYRLAQGEDRGYEKKEVFKYDYRKEDLSVSFNNDTASASAPFEASVYLNPADIKNASISIKNEEAYTVKQEEGDYGIRYLYRAKAPKKGINTFEAKVTLHGQVHPIQFNYFVK</sequence>
<proteinExistence type="predicted"/>
<evidence type="ECO:0000313" key="2">
    <source>
        <dbReference type="Proteomes" id="UP000198432"/>
    </source>
</evidence>
<reference evidence="2" key="1">
    <citation type="submission" date="2017-06" db="EMBL/GenBank/DDBJ databases">
        <authorList>
            <person name="Varghese N."/>
            <person name="Submissions S."/>
        </authorList>
    </citation>
    <scope>NUCLEOTIDE SEQUENCE [LARGE SCALE GENOMIC DNA]</scope>
    <source>
        <strain evidence="2">NKM1</strain>
    </source>
</reference>
<dbReference type="AlphaFoldDB" id="A0A239IVW7"/>
<dbReference type="EMBL" id="FZOQ01000019">
    <property type="protein sequence ID" value="SNS97757.1"/>
    <property type="molecule type" value="Genomic_DNA"/>
</dbReference>
<dbReference type="RefSeq" id="WP_089320663.1">
    <property type="nucleotide sequence ID" value="NZ_FZOQ01000019.1"/>
</dbReference>
<organism evidence="1 2">
    <name type="scientific">Pontibacter ummariensis</name>
    <dbReference type="NCBI Taxonomy" id="1610492"/>
    <lineage>
        <taxon>Bacteria</taxon>
        <taxon>Pseudomonadati</taxon>
        <taxon>Bacteroidota</taxon>
        <taxon>Cytophagia</taxon>
        <taxon>Cytophagales</taxon>
        <taxon>Hymenobacteraceae</taxon>
        <taxon>Pontibacter</taxon>
    </lineage>
</organism>
<protein>
    <submittedName>
        <fullName evidence="1">Uncharacterized protein</fullName>
    </submittedName>
</protein>
<keyword evidence="2" id="KW-1185">Reference proteome</keyword>
<evidence type="ECO:0000313" key="1">
    <source>
        <dbReference type="EMBL" id="SNS97757.1"/>
    </source>
</evidence>